<evidence type="ECO:0000256" key="1">
    <source>
        <dbReference type="ARBA" id="ARBA00004123"/>
    </source>
</evidence>
<evidence type="ECO:0000256" key="3">
    <source>
        <dbReference type="ARBA" id="ARBA00023015"/>
    </source>
</evidence>
<dbReference type="CDD" id="cd00067">
    <property type="entry name" value="GAL4"/>
    <property type="match status" value="1"/>
</dbReference>
<dbReference type="PROSITE" id="PS50048">
    <property type="entry name" value="ZN2_CY6_FUNGAL_2"/>
    <property type="match status" value="1"/>
</dbReference>
<keyword evidence="5" id="KW-0539">Nucleus</keyword>
<dbReference type="SUPFAM" id="SSF57701">
    <property type="entry name" value="Zn2/Cys6 DNA-binding domain"/>
    <property type="match status" value="1"/>
</dbReference>
<dbReference type="PANTHER" id="PTHR47338:SF20">
    <property type="entry name" value="ZN(II)2CYS6 TRANSCRIPTION FACTOR (EUROFUNG)"/>
    <property type="match status" value="1"/>
</dbReference>
<dbReference type="EMBL" id="MU839039">
    <property type="protein sequence ID" value="KAK1762304.1"/>
    <property type="molecule type" value="Genomic_DNA"/>
</dbReference>
<proteinExistence type="predicted"/>
<evidence type="ECO:0000256" key="2">
    <source>
        <dbReference type="ARBA" id="ARBA00022723"/>
    </source>
</evidence>
<evidence type="ECO:0000313" key="7">
    <source>
        <dbReference type="EMBL" id="KAK1762304.1"/>
    </source>
</evidence>
<evidence type="ECO:0000259" key="6">
    <source>
        <dbReference type="PROSITE" id="PS50048"/>
    </source>
</evidence>
<keyword evidence="8" id="KW-1185">Reference proteome</keyword>
<dbReference type="PROSITE" id="PS00463">
    <property type="entry name" value="ZN2_CY6_FUNGAL_1"/>
    <property type="match status" value="1"/>
</dbReference>
<evidence type="ECO:0000256" key="4">
    <source>
        <dbReference type="ARBA" id="ARBA00023163"/>
    </source>
</evidence>
<evidence type="ECO:0000256" key="5">
    <source>
        <dbReference type="ARBA" id="ARBA00023242"/>
    </source>
</evidence>
<dbReference type="GO" id="GO:0008270">
    <property type="term" value="F:zinc ion binding"/>
    <property type="evidence" value="ECO:0007669"/>
    <property type="project" value="InterPro"/>
</dbReference>
<sequence length="504" mass="56925">MMKPPVQILRLSRKACLYCKTSKRRCDRLLPSCSLCNRRGLDCSYPGARKADVDRPGGSPPTPEAALGRDFPAVFFLEPELFRDAQIEIPRLTIPVGSKVTQLVGDLASIRAHAQEYFDNIHTWLPIISKKRFYQHLINPLSQKQVELNLLALAMRLCSCRPEDAAKDNLYATAKQFHFEAVSAGLFSIQILQGSILIALYELGQSIYPAAFLSIGTCARYGVALGIDKLESEAEEQEFSWVEIEERRRVWWSILILDRFMGLSDPHRSLATQDPTFESYLPVDDDAWDSGTSKPQDAMKMSSAFSLKQGRFARLSQTTLLLSQALRHAASPATDPILYDEESAQLRRTLFALIQVSHTEAHLRQLEFCAQSAVTYSTILLLQERRWRRDNGDFTPLSAEMVQQISPETTSVITELTELVTQLLDNCMRDSILSCKLSPFLVRVMYQACAILTRLNKATNDPVRTQTISQFKELLGRFDLQLRSAGTYLSMLEAKELMWEAAGR</sequence>
<dbReference type="InterPro" id="IPR007219">
    <property type="entry name" value="XnlR_reg_dom"/>
</dbReference>
<gene>
    <name evidence="7" type="ORF">QBC33DRAFT_286487</name>
</gene>
<evidence type="ECO:0000313" key="8">
    <source>
        <dbReference type="Proteomes" id="UP001244011"/>
    </source>
</evidence>
<dbReference type="PANTHER" id="PTHR47338">
    <property type="entry name" value="ZN(II)2CYS6 TRANSCRIPTION FACTOR (EUROFUNG)-RELATED"/>
    <property type="match status" value="1"/>
</dbReference>
<comment type="subcellular location">
    <subcellularLocation>
        <location evidence="1">Nucleus</location>
    </subcellularLocation>
</comment>
<feature type="domain" description="Zn(2)-C6 fungal-type" evidence="6">
    <location>
        <begin position="15"/>
        <end position="45"/>
    </location>
</feature>
<dbReference type="InterPro" id="IPR036864">
    <property type="entry name" value="Zn2-C6_fun-type_DNA-bd_sf"/>
</dbReference>
<dbReference type="Gene3D" id="4.10.240.10">
    <property type="entry name" value="Zn(2)-C6 fungal-type DNA-binding domain"/>
    <property type="match status" value="1"/>
</dbReference>
<dbReference type="InterPro" id="IPR001138">
    <property type="entry name" value="Zn2Cys6_DnaBD"/>
</dbReference>
<dbReference type="Pfam" id="PF00172">
    <property type="entry name" value="Zn_clus"/>
    <property type="match status" value="1"/>
</dbReference>
<organism evidence="7 8">
    <name type="scientific">Phialemonium atrogriseum</name>
    <dbReference type="NCBI Taxonomy" id="1093897"/>
    <lineage>
        <taxon>Eukaryota</taxon>
        <taxon>Fungi</taxon>
        <taxon>Dikarya</taxon>
        <taxon>Ascomycota</taxon>
        <taxon>Pezizomycotina</taxon>
        <taxon>Sordariomycetes</taxon>
        <taxon>Sordariomycetidae</taxon>
        <taxon>Cephalothecales</taxon>
        <taxon>Cephalothecaceae</taxon>
        <taxon>Phialemonium</taxon>
    </lineage>
</organism>
<protein>
    <recommendedName>
        <fullName evidence="6">Zn(2)-C6 fungal-type domain-containing protein</fullName>
    </recommendedName>
</protein>
<reference evidence="7" key="1">
    <citation type="submission" date="2023-06" db="EMBL/GenBank/DDBJ databases">
        <title>Genome-scale phylogeny and comparative genomics of the fungal order Sordariales.</title>
        <authorList>
            <consortium name="Lawrence Berkeley National Laboratory"/>
            <person name="Hensen N."/>
            <person name="Bonometti L."/>
            <person name="Westerberg I."/>
            <person name="Brannstrom I.O."/>
            <person name="Guillou S."/>
            <person name="Cros-Aarteil S."/>
            <person name="Calhoun S."/>
            <person name="Haridas S."/>
            <person name="Kuo A."/>
            <person name="Mondo S."/>
            <person name="Pangilinan J."/>
            <person name="Riley R."/>
            <person name="Labutti K."/>
            <person name="Andreopoulos B."/>
            <person name="Lipzen A."/>
            <person name="Chen C."/>
            <person name="Yanf M."/>
            <person name="Daum C."/>
            <person name="Ng V."/>
            <person name="Clum A."/>
            <person name="Steindorff A."/>
            <person name="Ohm R."/>
            <person name="Martin F."/>
            <person name="Silar P."/>
            <person name="Natvig D."/>
            <person name="Lalanne C."/>
            <person name="Gautier V."/>
            <person name="Ament-Velasquez S.L."/>
            <person name="Kruys A."/>
            <person name="Hutchinson M.I."/>
            <person name="Powell A.J."/>
            <person name="Barry K."/>
            <person name="Miller A.N."/>
            <person name="Grigoriev I.V."/>
            <person name="Debuchy R."/>
            <person name="Gladieux P."/>
            <person name="Thoren M.H."/>
            <person name="Johannesson H."/>
        </authorList>
    </citation>
    <scope>NUCLEOTIDE SEQUENCE</scope>
    <source>
        <strain evidence="7">8032-3</strain>
    </source>
</reference>
<dbReference type="CDD" id="cd12148">
    <property type="entry name" value="fungal_TF_MHR"/>
    <property type="match status" value="1"/>
</dbReference>
<dbReference type="SMART" id="SM00066">
    <property type="entry name" value="GAL4"/>
    <property type="match status" value="1"/>
</dbReference>
<dbReference type="Proteomes" id="UP001244011">
    <property type="component" value="Unassembled WGS sequence"/>
</dbReference>
<dbReference type="RefSeq" id="XP_060278517.1">
    <property type="nucleotide sequence ID" value="XM_060423292.1"/>
</dbReference>
<dbReference type="InterPro" id="IPR050815">
    <property type="entry name" value="TF_fung"/>
</dbReference>
<dbReference type="GeneID" id="85306479"/>
<dbReference type="GO" id="GO:0006351">
    <property type="term" value="P:DNA-templated transcription"/>
    <property type="evidence" value="ECO:0007669"/>
    <property type="project" value="InterPro"/>
</dbReference>
<accession>A0AAJ0BSJ5</accession>
<keyword evidence="2" id="KW-0479">Metal-binding</keyword>
<dbReference type="GO" id="GO:0005634">
    <property type="term" value="C:nucleus"/>
    <property type="evidence" value="ECO:0007669"/>
    <property type="project" value="UniProtKB-SubCell"/>
</dbReference>
<dbReference type="Pfam" id="PF04082">
    <property type="entry name" value="Fungal_trans"/>
    <property type="match status" value="1"/>
</dbReference>
<dbReference type="AlphaFoldDB" id="A0AAJ0BSJ5"/>
<keyword evidence="4" id="KW-0804">Transcription</keyword>
<keyword evidence="3" id="KW-0805">Transcription regulation</keyword>
<name>A0AAJ0BSJ5_9PEZI</name>
<dbReference type="GO" id="GO:0003677">
    <property type="term" value="F:DNA binding"/>
    <property type="evidence" value="ECO:0007669"/>
    <property type="project" value="InterPro"/>
</dbReference>
<comment type="caution">
    <text evidence="7">The sequence shown here is derived from an EMBL/GenBank/DDBJ whole genome shotgun (WGS) entry which is preliminary data.</text>
</comment>
<dbReference type="GO" id="GO:0000981">
    <property type="term" value="F:DNA-binding transcription factor activity, RNA polymerase II-specific"/>
    <property type="evidence" value="ECO:0007669"/>
    <property type="project" value="InterPro"/>
</dbReference>